<evidence type="ECO:0000256" key="2">
    <source>
        <dbReference type="ARBA" id="ARBA00010178"/>
    </source>
</evidence>
<evidence type="ECO:0000256" key="10">
    <source>
        <dbReference type="PIRSR" id="PIRSR000099-4"/>
    </source>
</evidence>
<feature type="binding site" evidence="9">
    <location>
        <position position="228"/>
    </location>
    <ligand>
        <name>substrate</name>
    </ligand>
</feature>
<comment type="function">
    <text evidence="6">Catalyzes the sequential NAD-dependent oxidations of L-histidinol to L-histidinaldehyde and then to L-histidine.</text>
</comment>
<keyword evidence="4 10" id="KW-0862">Zinc</keyword>
<accession>A0A1J9RQR9</accession>
<evidence type="ECO:0000256" key="6">
    <source>
        <dbReference type="PIRNR" id="PIRNR000099"/>
    </source>
</evidence>
<keyword evidence="5 6" id="KW-0560">Oxidoreductase</keyword>
<dbReference type="GO" id="GO:0005829">
    <property type="term" value="C:cytosol"/>
    <property type="evidence" value="ECO:0007669"/>
    <property type="project" value="TreeGrafter"/>
</dbReference>
<evidence type="ECO:0000256" key="7">
    <source>
        <dbReference type="PIRSR" id="PIRSR000099-1"/>
    </source>
</evidence>
<feature type="binding site" evidence="10">
    <location>
        <position position="250"/>
    </location>
    <ligand>
        <name>Zn(2+)</name>
        <dbReference type="ChEBI" id="CHEBI:29105"/>
    </ligand>
</feature>
<dbReference type="InterPro" id="IPR022695">
    <property type="entry name" value="Histidinol_DH_monofunct"/>
</dbReference>
<dbReference type="GO" id="GO:0004399">
    <property type="term" value="F:histidinol dehydrogenase activity"/>
    <property type="evidence" value="ECO:0007669"/>
    <property type="project" value="UniProtKB-UniRule"/>
</dbReference>
<feature type="binding site" evidence="10">
    <location>
        <position position="413"/>
    </location>
    <ligand>
        <name>Zn(2+)</name>
        <dbReference type="ChEBI" id="CHEBI:29105"/>
    </ligand>
</feature>
<dbReference type="Gene3D" id="1.20.5.1300">
    <property type="match status" value="1"/>
</dbReference>
<evidence type="ECO:0000256" key="1">
    <source>
        <dbReference type="ARBA" id="ARBA00004940"/>
    </source>
</evidence>
<dbReference type="GeneID" id="31017690"/>
<comment type="catalytic activity">
    <reaction evidence="6">
        <text>L-histidinol + 2 NAD(+) + H2O = L-histidine + 2 NADH + 3 H(+)</text>
        <dbReference type="Rhea" id="RHEA:20641"/>
        <dbReference type="ChEBI" id="CHEBI:15377"/>
        <dbReference type="ChEBI" id="CHEBI:15378"/>
        <dbReference type="ChEBI" id="CHEBI:57540"/>
        <dbReference type="ChEBI" id="CHEBI:57595"/>
        <dbReference type="ChEBI" id="CHEBI:57699"/>
        <dbReference type="ChEBI" id="CHEBI:57945"/>
        <dbReference type="EC" id="1.1.1.23"/>
    </reaction>
</comment>
<dbReference type="GO" id="GO:0051287">
    <property type="term" value="F:NAD binding"/>
    <property type="evidence" value="ECO:0007669"/>
    <property type="project" value="InterPro"/>
</dbReference>
<comment type="caution">
    <text evidence="12">The sequence shown here is derived from an EMBL/GenBank/DDBJ whole genome shotgun (WGS) entry which is preliminary data.</text>
</comment>
<dbReference type="GO" id="GO:0000105">
    <property type="term" value="P:L-histidine biosynthetic process"/>
    <property type="evidence" value="ECO:0007669"/>
    <property type="project" value="UniProtKB-UniRule"/>
</dbReference>
<dbReference type="PANTHER" id="PTHR21256:SF14">
    <property type="entry name" value="HISTIDINOL DEHYDROGENASE"/>
    <property type="match status" value="1"/>
</dbReference>
<dbReference type="InterPro" id="IPR012131">
    <property type="entry name" value="Hstdl_DH"/>
</dbReference>
<keyword evidence="3 10" id="KW-0479">Metal-binding</keyword>
<feature type="binding site" evidence="8">
    <location>
        <position position="205"/>
    </location>
    <ligand>
        <name>NAD(+)</name>
        <dbReference type="ChEBI" id="CHEBI:57540"/>
    </ligand>
</feature>
<dbReference type="RefSeq" id="XP_020127051.1">
    <property type="nucleotide sequence ID" value="XM_020277429.1"/>
</dbReference>
<evidence type="ECO:0000256" key="11">
    <source>
        <dbReference type="RuleBase" id="RU004175"/>
    </source>
</evidence>
<feature type="binding site" evidence="9">
    <location>
        <position position="353"/>
    </location>
    <ligand>
        <name>substrate</name>
    </ligand>
</feature>
<keyword evidence="13" id="KW-1185">Reference proteome</keyword>
<dbReference type="FunFam" id="3.40.50.1980:FF:000026">
    <property type="entry name" value="Histidinol dehydrogenase"/>
    <property type="match status" value="1"/>
</dbReference>
<feature type="binding site" evidence="9">
    <location>
        <position position="320"/>
    </location>
    <ligand>
        <name>substrate</name>
    </ligand>
</feature>
<dbReference type="InterPro" id="IPR016161">
    <property type="entry name" value="Ald_DH/histidinol_DH"/>
</dbReference>
<feature type="binding site" evidence="9">
    <location>
        <position position="408"/>
    </location>
    <ligand>
        <name>substrate</name>
    </ligand>
</feature>
<comment type="cofactor">
    <cofactor evidence="10">
        <name>Zn(2+)</name>
        <dbReference type="ChEBI" id="CHEBI:29105"/>
    </cofactor>
    <text evidence="10">Binds 1 zinc ion per subunit.</text>
</comment>
<dbReference type="FunFam" id="3.40.50.1980:FF:000001">
    <property type="entry name" value="Histidinol dehydrogenase"/>
    <property type="match status" value="1"/>
</dbReference>
<feature type="binding site" evidence="10">
    <location>
        <position position="353"/>
    </location>
    <ligand>
        <name>Zn(2+)</name>
        <dbReference type="ChEBI" id="CHEBI:29105"/>
    </ligand>
</feature>
<evidence type="ECO:0000313" key="12">
    <source>
        <dbReference type="EMBL" id="OJD30791.1"/>
    </source>
</evidence>
<dbReference type="PIRSF" id="PIRSF000099">
    <property type="entry name" value="Histidinol_dh"/>
    <property type="match status" value="1"/>
</dbReference>
<dbReference type="AlphaFoldDB" id="A0A1J9RQR9"/>
<feature type="binding site" evidence="9">
    <location>
        <position position="253"/>
    </location>
    <ligand>
        <name>substrate</name>
    </ligand>
</feature>
<feature type="binding site" evidence="8">
    <location>
        <position position="182"/>
    </location>
    <ligand>
        <name>NAD(+)</name>
        <dbReference type="ChEBI" id="CHEBI:57540"/>
    </ligand>
</feature>
<protein>
    <recommendedName>
        <fullName evidence="6">Histidinol dehydrogenase</fullName>
        <shortName evidence="6">HDH</shortName>
        <ecNumber evidence="6">1.1.1.23</ecNumber>
    </recommendedName>
</protein>
<keyword evidence="6 8" id="KW-0520">NAD</keyword>
<dbReference type="CDD" id="cd06572">
    <property type="entry name" value="Histidinol_dh"/>
    <property type="match status" value="1"/>
</dbReference>
<dbReference type="GO" id="GO:0046872">
    <property type="term" value="F:metal ion binding"/>
    <property type="evidence" value="ECO:0007669"/>
    <property type="project" value="UniProtKB-KW"/>
</dbReference>
<gene>
    <name evidence="12" type="ORF">BKCO1_5600066</name>
</gene>
<feature type="binding site" evidence="9">
    <location>
        <position position="250"/>
    </location>
    <ligand>
        <name>substrate</name>
    </ligand>
</feature>
<keyword evidence="6" id="KW-0028">Amino-acid biosynthesis</keyword>
<name>A0A1J9RQR9_9PEZI</name>
<dbReference type="PRINTS" id="PR00083">
    <property type="entry name" value="HOLDHDRGNASE"/>
</dbReference>
<evidence type="ECO:0000256" key="3">
    <source>
        <dbReference type="ARBA" id="ARBA00022723"/>
    </source>
</evidence>
<feature type="binding site" evidence="9">
    <location>
        <position position="413"/>
    </location>
    <ligand>
        <name>substrate</name>
    </ligand>
</feature>
<feature type="binding site" evidence="10">
    <location>
        <position position="253"/>
    </location>
    <ligand>
        <name>Zn(2+)</name>
        <dbReference type="ChEBI" id="CHEBI:29105"/>
    </ligand>
</feature>
<feature type="binding site" evidence="8">
    <location>
        <position position="121"/>
    </location>
    <ligand>
        <name>NAD(+)</name>
        <dbReference type="ChEBI" id="CHEBI:57540"/>
    </ligand>
</feature>
<evidence type="ECO:0000256" key="4">
    <source>
        <dbReference type="ARBA" id="ARBA00022833"/>
    </source>
</evidence>
<dbReference type="OrthoDB" id="1703565at2759"/>
<dbReference type="NCBIfam" id="TIGR00069">
    <property type="entry name" value="hisD"/>
    <property type="match status" value="1"/>
</dbReference>
<evidence type="ECO:0000256" key="5">
    <source>
        <dbReference type="ARBA" id="ARBA00023002"/>
    </source>
</evidence>
<comment type="pathway">
    <text evidence="1 6">Amino-acid biosynthesis; L-histidine biosynthesis; L-histidine from 5-phospho-alpha-D-ribose 1-diphosphate: step 9/9.</text>
</comment>
<feature type="active site" description="Proton acceptor" evidence="7">
    <location>
        <position position="319"/>
    </location>
</feature>
<dbReference type="PROSITE" id="PS00611">
    <property type="entry name" value="HISOL_DEHYDROGENASE"/>
    <property type="match status" value="1"/>
</dbReference>
<dbReference type="PANTHER" id="PTHR21256">
    <property type="entry name" value="HISTIDINOL DEHYDROGENASE HDH"/>
    <property type="match status" value="1"/>
</dbReference>
<reference evidence="12 13" key="1">
    <citation type="submission" date="2016-10" db="EMBL/GenBank/DDBJ databases">
        <title>Proteomics and genomics reveal pathogen-plant mechanisms compatible with a hemibiotrophic lifestyle of Diplodia corticola.</title>
        <authorList>
            <person name="Fernandes I."/>
            <person name="De Jonge R."/>
            <person name="Van De Peer Y."/>
            <person name="Devreese B."/>
            <person name="Alves A."/>
            <person name="Esteves A.C."/>
        </authorList>
    </citation>
    <scope>NUCLEOTIDE SEQUENCE [LARGE SCALE GENOMIC DNA]</scope>
    <source>
        <strain evidence="12 13">CBS 112549</strain>
    </source>
</reference>
<dbReference type="SUPFAM" id="SSF53720">
    <property type="entry name" value="ALDH-like"/>
    <property type="match status" value="1"/>
</dbReference>
<proteinExistence type="inferred from homology"/>
<dbReference type="Pfam" id="PF00815">
    <property type="entry name" value="Histidinol_dh"/>
    <property type="match status" value="1"/>
</dbReference>
<dbReference type="UniPathway" id="UPA00031">
    <property type="reaction ID" value="UER00014"/>
</dbReference>
<evidence type="ECO:0000313" key="13">
    <source>
        <dbReference type="Proteomes" id="UP000183809"/>
    </source>
</evidence>
<comment type="similarity">
    <text evidence="2 6 11">Belongs to the histidinol dehydrogenase family.</text>
</comment>
<evidence type="ECO:0000256" key="8">
    <source>
        <dbReference type="PIRSR" id="PIRSR000099-2"/>
    </source>
</evidence>
<dbReference type="EMBL" id="MNUE01000056">
    <property type="protein sequence ID" value="OJD30791.1"/>
    <property type="molecule type" value="Genomic_DNA"/>
</dbReference>
<dbReference type="STRING" id="236234.A0A1J9RQR9"/>
<organism evidence="12 13">
    <name type="scientific">Diplodia corticola</name>
    <dbReference type="NCBI Taxonomy" id="236234"/>
    <lineage>
        <taxon>Eukaryota</taxon>
        <taxon>Fungi</taxon>
        <taxon>Dikarya</taxon>
        <taxon>Ascomycota</taxon>
        <taxon>Pezizomycotina</taxon>
        <taxon>Dothideomycetes</taxon>
        <taxon>Dothideomycetes incertae sedis</taxon>
        <taxon>Botryosphaeriales</taxon>
        <taxon>Botryosphaeriaceae</taxon>
        <taxon>Diplodia</taxon>
    </lineage>
</organism>
<dbReference type="EC" id="1.1.1.23" evidence="6"/>
<sequence>MSPRHLKTAALTANVSSSDRVSQIVKGVIDDVRQNGDAAVRSYSEKFDNWSPPSFKLSPAQIQDSIAKVPAQTIADIKQAQHNVRLFAEAQRASIKDFEVEIQPGVFLGQRNNPIESAGAYIPGGRYPLLASAHMTILTAKVAGVRHITACTPPIAGGIPHATVAAAHLAGADEIHIVGGTQAIAAMALGTATISKVHFIAGPGNAFVADAKRQLFGEVGIDLLAGPTEVLVVADEAADPFTVATDLLSQAEHGPDTPAVLVATSERVAREAMAYVDEILKEMPTADLAGKSWRDWGEVVVVDGGVDEAYAVADGYASEHVQILTQNPREALEKMTNYGALFLGEKTCVSYGDKCIGTNHVLPTRKAGRYTGGLWVGKYLKTQTYQEVVDEKASGELGRLCGRCSRAENFEGHARSGDLRAKTYLGDPHAWIDQAKAGARIEPKI</sequence>
<evidence type="ECO:0000256" key="9">
    <source>
        <dbReference type="PIRSR" id="PIRSR000099-3"/>
    </source>
</evidence>
<dbReference type="Gene3D" id="3.40.50.1980">
    <property type="entry name" value="Nitrogenase molybdenum iron protein domain"/>
    <property type="match status" value="2"/>
</dbReference>
<feature type="active site" description="Proton acceptor" evidence="7">
    <location>
        <position position="320"/>
    </location>
</feature>
<keyword evidence="6" id="KW-0368">Histidine biosynthesis</keyword>
<dbReference type="Proteomes" id="UP000183809">
    <property type="component" value="Unassembled WGS sequence"/>
</dbReference>
<dbReference type="InterPro" id="IPR001692">
    <property type="entry name" value="Histidinol_DH_CS"/>
</dbReference>